<keyword evidence="5" id="KW-0648">Protein biosynthesis</keyword>
<dbReference type="InterPro" id="IPR051855">
    <property type="entry name" value="eIF2B_beta_subunit"/>
</dbReference>
<dbReference type="GO" id="GO:0005085">
    <property type="term" value="F:guanyl-nucleotide exchange factor activity"/>
    <property type="evidence" value="ECO:0007669"/>
    <property type="project" value="EnsemblFungi"/>
</dbReference>
<evidence type="ECO:0000256" key="1">
    <source>
        <dbReference type="ARBA" id="ARBA00004514"/>
    </source>
</evidence>
<comment type="subcellular location">
    <subcellularLocation>
        <location evidence="1">Cytoplasm</location>
        <location evidence="1">Cytosol</location>
    </subcellularLocation>
</comment>
<evidence type="ECO:0000256" key="7">
    <source>
        <dbReference type="ARBA" id="ARBA00044228"/>
    </source>
</evidence>
<dbReference type="GO" id="GO:0003743">
    <property type="term" value="F:translation initiation factor activity"/>
    <property type="evidence" value="ECO:0007669"/>
    <property type="project" value="UniProtKB-KW"/>
</dbReference>
<organism evidence="10 11">
    <name type="scientific">Nadsonia fulvescens var. elongata DSM 6958</name>
    <dbReference type="NCBI Taxonomy" id="857566"/>
    <lineage>
        <taxon>Eukaryota</taxon>
        <taxon>Fungi</taxon>
        <taxon>Dikarya</taxon>
        <taxon>Ascomycota</taxon>
        <taxon>Saccharomycotina</taxon>
        <taxon>Dipodascomycetes</taxon>
        <taxon>Dipodascales</taxon>
        <taxon>Dipodascales incertae sedis</taxon>
        <taxon>Nadsonia</taxon>
    </lineage>
</organism>
<dbReference type="Pfam" id="PF01008">
    <property type="entry name" value="IF-2B"/>
    <property type="match status" value="1"/>
</dbReference>
<evidence type="ECO:0000256" key="5">
    <source>
        <dbReference type="ARBA" id="ARBA00022917"/>
    </source>
</evidence>
<dbReference type="InterPro" id="IPR042529">
    <property type="entry name" value="IF_2B-like_C"/>
</dbReference>
<accession>A0A1E3PJ74</accession>
<dbReference type="OrthoDB" id="269919at2759"/>
<dbReference type="SUPFAM" id="SSF100950">
    <property type="entry name" value="NagB/RpiA/CoA transferase-like"/>
    <property type="match status" value="1"/>
</dbReference>
<evidence type="ECO:0000256" key="9">
    <source>
        <dbReference type="RuleBase" id="RU003814"/>
    </source>
</evidence>
<dbReference type="InterPro" id="IPR000649">
    <property type="entry name" value="IF-2B-related"/>
</dbReference>
<evidence type="ECO:0000256" key="2">
    <source>
        <dbReference type="ARBA" id="ARBA00007251"/>
    </source>
</evidence>
<keyword evidence="11" id="KW-1185">Reference proteome</keyword>
<evidence type="ECO:0000256" key="6">
    <source>
        <dbReference type="ARBA" id="ARBA00044122"/>
    </source>
</evidence>
<protein>
    <recommendedName>
        <fullName evidence="6">Translation initiation factor eIF2B subunit beta</fullName>
    </recommendedName>
    <alternativeName>
        <fullName evidence="7">eIF2B GDP-GTP exchange factor subunit beta</fullName>
    </alternativeName>
</protein>
<gene>
    <name evidence="10" type="ORF">NADFUDRAFT_83291</name>
</gene>
<evidence type="ECO:0000313" key="10">
    <source>
        <dbReference type="EMBL" id="ODQ65254.1"/>
    </source>
</evidence>
<dbReference type="FunFam" id="3.40.50.10470:FF:000008">
    <property type="entry name" value="Translation initiation factor 2B, beta subunit"/>
    <property type="match status" value="1"/>
</dbReference>
<reference evidence="10 11" key="1">
    <citation type="journal article" date="2016" name="Proc. Natl. Acad. Sci. U.S.A.">
        <title>Comparative genomics of biotechnologically important yeasts.</title>
        <authorList>
            <person name="Riley R."/>
            <person name="Haridas S."/>
            <person name="Wolfe K.H."/>
            <person name="Lopes M.R."/>
            <person name="Hittinger C.T."/>
            <person name="Goeker M."/>
            <person name="Salamov A.A."/>
            <person name="Wisecaver J.H."/>
            <person name="Long T.M."/>
            <person name="Calvey C.H."/>
            <person name="Aerts A.L."/>
            <person name="Barry K.W."/>
            <person name="Choi C."/>
            <person name="Clum A."/>
            <person name="Coughlan A.Y."/>
            <person name="Deshpande S."/>
            <person name="Douglass A.P."/>
            <person name="Hanson S.J."/>
            <person name="Klenk H.-P."/>
            <person name="LaButti K.M."/>
            <person name="Lapidus A."/>
            <person name="Lindquist E.A."/>
            <person name="Lipzen A.M."/>
            <person name="Meier-Kolthoff J.P."/>
            <person name="Ohm R.A."/>
            <person name="Otillar R.P."/>
            <person name="Pangilinan J.L."/>
            <person name="Peng Y."/>
            <person name="Rokas A."/>
            <person name="Rosa C.A."/>
            <person name="Scheuner C."/>
            <person name="Sibirny A.A."/>
            <person name="Slot J.C."/>
            <person name="Stielow J.B."/>
            <person name="Sun H."/>
            <person name="Kurtzman C.P."/>
            <person name="Blackwell M."/>
            <person name="Grigoriev I.V."/>
            <person name="Jeffries T.W."/>
        </authorList>
    </citation>
    <scope>NUCLEOTIDE SEQUENCE [LARGE SCALE GENOMIC DNA]</scope>
    <source>
        <strain evidence="10 11">DSM 6958</strain>
    </source>
</reference>
<comment type="subunit">
    <text evidence="8">Component of the translation initiation factor 2B (eIF2B) complex which is a heterodecamer of two sets of five different subunits: alpha, beta, gamma, delta and epsilon. Subunits alpha, beta and delta comprise a regulatory subcomplex and subunits epsilon and gamma comprise a catalytic subcomplex. Within the complex, the hexameric regulatory complex resides at the center, with the two heterodimeric catalytic subcomplexes bound on opposite sides.</text>
</comment>
<keyword evidence="4" id="KW-0396">Initiation factor</keyword>
<comment type="similarity">
    <text evidence="2 9">Belongs to the eIF-2B alpha/beta/delta subunits family.</text>
</comment>
<name>A0A1E3PJ74_9ASCO</name>
<dbReference type="GO" id="GO:0005851">
    <property type="term" value="C:eukaryotic translation initiation factor 2B complex"/>
    <property type="evidence" value="ECO:0007669"/>
    <property type="project" value="EnsemblFungi"/>
</dbReference>
<dbReference type="PANTHER" id="PTHR45859:SF1">
    <property type="entry name" value="TRANSLATION INITIATION FACTOR EIF-2B SUBUNIT BETA"/>
    <property type="match status" value="1"/>
</dbReference>
<evidence type="ECO:0000256" key="3">
    <source>
        <dbReference type="ARBA" id="ARBA00022490"/>
    </source>
</evidence>
<evidence type="ECO:0000313" key="11">
    <source>
        <dbReference type="Proteomes" id="UP000095009"/>
    </source>
</evidence>
<dbReference type="AlphaFoldDB" id="A0A1E3PJ74"/>
<proteinExistence type="inferred from homology"/>
<keyword evidence="3" id="KW-0963">Cytoplasm</keyword>
<dbReference type="GO" id="GO:0005829">
    <property type="term" value="C:cytosol"/>
    <property type="evidence" value="ECO:0007669"/>
    <property type="project" value="UniProtKB-SubCell"/>
</dbReference>
<dbReference type="GO" id="GO:0002183">
    <property type="term" value="P:cytoplasmic translational initiation"/>
    <property type="evidence" value="ECO:0007669"/>
    <property type="project" value="EnsemblFungi"/>
</dbReference>
<evidence type="ECO:0000256" key="8">
    <source>
        <dbReference type="ARBA" id="ARBA00046432"/>
    </source>
</evidence>
<dbReference type="STRING" id="857566.A0A1E3PJ74"/>
<dbReference type="PANTHER" id="PTHR45859">
    <property type="entry name" value="TRANSLATION INITIATION FACTOR EIF-2B SUBUNIT BETA"/>
    <property type="match status" value="1"/>
</dbReference>
<dbReference type="InterPro" id="IPR037171">
    <property type="entry name" value="NagB/RpiA_transferase-like"/>
</dbReference>
<dbReference type="Gene3D" id="3.40.50.10470">
    <property type="entry name" value="Translation initiation factor eif-2b, domain 2"/>
    <property type="match status" value="1"/>
</dbReference>
<dbReference type="EMBL" id="KV454410">
    <property type="protein sequence ID" value="ODQ65254.1"/>
    <property type="molecule type" value="Genomic_DNA"/>
</dbReference>
<sequence>MSDLTLKTLTHHHKSDKDIFFQIDTFISQLKRRQITGSNDVGMATAHLLVRFVSAARWTHIDSLISDLRLLGKRLIAAQPREFACGNMVRRVLALIREEIHGNNENGIDNKGLSSSSPLITSMFNLLSTEDKSIETANNEKKTGRDLKPYIIEGIQELIEEIRNIEDSIAGMSVEMIHENEVLLTPSPNSKTVLEFLRRASQKRKFSVLVTESFPNETEIAHAFAKKLAKAGIETVIIPDSSVYAVMSRVGKVIVGARTVLANGGCISASGIALACEAAKNHKTPVLAVTGVYKLSPLYPFDVESLIEVGNTGKVVDFSDKDMVENVEVMNPTYDYVAPENIDIYVTNIGGYSPSFIYRLVLDHYSSEDNKL</sequence>
<evidence type="ECO:0000256" key="4">
    <source>
        <dbReference type="ARBA" id="ARBA00022540"/>
    </source>
</evidence>
<dbReference type="Proteomes" id="UP000095009">
    <property type="component" value="Unassembled WGS sequence"/>
</dbReference>